<keyword evidence="9" id="KW-1185">Reference proteome</keyword>
<evidence type="ECO:0000256" key="1">
    <source>
        <dbReference type="ARBA" id="ARBA00004651"/>
    </source>
</evidence>
<feature type="transmembrane region" description="Helical" evidence="6">
    <location>
        <begin position="27"/>
        <end position="48"/>
    </location>
</feature>
<keyword evidence="4 6" id="KW-0472">Membrane</keyword>
<keyword evidence="2 6" id="KW-0812">Transmembrane</keyword>
<evidence type="ECO:0000313" key="8">
    <source>
        <dbReference type="EMBL" id="MFC7309260.1"/>
    </source>
</evidence>
<dbReference type="EMBL" id="JBHTCF010000020">
    <property type="protein sequence ID" value="MFC7309260.1"/>
    <property type="molecule type" value="Genomic_DNA"/>
</dbReference>
<protein>
    <submittedName>
        <fullName evidence="8">MFS transporter</fullName>
    </submittedName>
</protein>
<evidence type="ECO:0000256" key="6">
    <source>
        <dbReference type="SAM" id="Phobius"/>
    </source>
</evidence>
<feature type="compositionally biased region" description="Basic and acidic residues" evidence="5">
    <location>
        <begin position="210"/>
        <end position="245"/>
    </location>
</feature>
<dbReference type="Gene3D" id="1.20.1250.20">
    <property type="entry name" value="MFS general substrate transporter like domains"/>
    <property type="match status" value="1"/>
</dbReference>
<dbReference type="SUPFAM" id="SSF103473">
    <property type="entry name" value="MFS general substrate transporter"/>
    <property type="match status" value="1"/>
</dbReference>
<evidence type="ECO:0000256" key="2">
    <source>
        <dbReference type="ARBA" id="ARBA00022692"/>
    </source>
</evidence>
<feature type="region of interest" description="Disordered" evidence="5">
    <location>
        <begin position="204"/>
        <end position="247"/>
    </location>
</feature>
<dbReference type="InterPro" id="IPR020846">
    <property type="entry name" value="MFS_dom"/>
</dbReference>
<keyword evidence="3 6" id="KW-1133">Transmembrane helix</keyword>
<sequence length="436" mass="43926">MASTPLQHEPQRSAAVRPATGLRGRDFLLLLAATLGTFSNYAPLLSVAPLWSADGGSGHGGVGAVTAVTMGTTVAVQLCMGRLLRRLSLRQVLVAGALLLGVPTFAYALSSGLGWVLAVSAVRGVGFGMVAVAGSALVAELVPAGQRGRAVGWYGIAVGLPQVVCLPLGLWMAQNVGFTAVFVAAGALSVLAAPLVLAMSGHRATGAGEEPGHEPGEAGRTEPGRTEHTEPDRTEPGRTEPDRRRTTWPRSFAAPFVTLIVTACGLGAVTSFLPLAPTTSQAAPAALFTLTAAVIAGRWGAGVWSDRSGSGRLTLPGTVACAVGLGGLALAAGGTADGALVTTAAAAVFGLGFGALQNDTLVVMFRRAGQHGNGAAGTAWNMAYDAGTGIGAMAVGALSQLLAVNGAFAATAVLIALALPYLWTDHRREAVAQEAK</sequence>
<reference evidence="9" key="1">
    <citation type="journal article" date="2019" name="Int. J. Syst. Evol. Microbiol.">
        <title>The Global Catalogue of Microorganisms (GCM) 10K type strain sequencing project: providing services to taxonomists for standard genome sequencing and annotation.</title>
        <authorList>
            <consortium name="The Broad Institute Genomics Platform"/>
            <consortium name="The Broad Institute Genome Sequencing Center for Infectious Disease"/>
            <person name="Wu L."/>
            <person name="Ma J."/>
        </authorList>
    </citation>
    <scope>NUCLEOTIDE SEQUENCE [LARGE SCALE GENOMIC DNA]</scope>
    <source>
        <strain evidence="9">SYNS20</strain>
    </source>
</reference>
<dbReference type="Proteomes" id="UP001596523">
    <property type="component" value="Unassembled WGS sequence"/>
</dbReference>
<feature type="transmembrane region" description="Helical" evidence="6">
    <location>
        <begin position="115"/>
        <end position="139"/>
    </location>
</feature>
<dbReference type="PANTHER" id="PTHR23531:SF1">
    <property type="entry name" value="QUINOLENE RESISTANCE PROTEIN NORA"/>
    <property type="match status" value="1"/>
</dbReference>
<evidence type="ECO:0000313" key="9">
    <source>
        <dbReference type="Proteomes" id="UP001596523"/>
    </source>
</evidence>
<organism evidence="8 9">
    <name type="scientific">Streptomyces monticola</name>
    <dbReference type="NCBI Taxonomy" id="2666263"/>
    <lineage>
        <taxon>Bacteria</taxon>
        <taxon>Bacillati</taxon>
        <taxon>Actinomycetota</taxon>
        <taxon>Actinomycetes</taxon>
        <taxon>Kitasatosporales</taxon>
        <taxon>Streptomycetaceae</taxon>
        <taxon>Streptomyces</taxon>
    </lineage>
</organism>
<feature type="transmembrane region" description="Helical" evidence="6">
    <location>
        <begin position="178"/>
        <end position="198"/>
    </location>
</feature>
<feature type="transmembrane region" description="Helical" evidence="6">
    <location>
        <begin position="313"/>
        <end position="332"/>
    </location>
</feature>
<comment type="caution">
    <text evidence="8">The sequence shown here is derived from an EMBL/GenBank/DDBJ whole genome shotgun (WGS) entry which is preliminary data.</text>
</comment>
<comment type="subcellular location">
    <subcellularLocation>
        <location evidence="1">Cell membrane</location>
        <topology evidence="1">Multi-pass membrane protein</topology>
    </subcellularLocation>
</comment>
<dbReference type="InterPro" id="IPR011701">
    <property type="entry name" value="MFS"/>
</dbReference>
<feature type="transmembrane region" description="Helical" evidence="6">
    <location>
        <begin position="338"/>
        <end position="356"/>
    </location>
</feature>
<feature type="transmembrane region" description="Helical" evidence="6">
    <location>
        <begin position="252"/>
        <end position="276"/>
    </location>
</feature>
<accession>A0ABW2JUK1</accession>
<feature type="transmembrane region" description="Helical" evidence="6">
    <location>
        <begin position="282"/>
        <end position="301"/>
    </location>
</feature>
<feature type="transmembrane region" description="Helical" evidence="6">
    <location>
        <begin position="92"/>
        <end position="109"/>
    </location>
</feature>
<dbReference type="PANTHER" id="PTHR23531">
    <property type="entry name" value="QUINOLENE RESISTANCE PROTEIN NORA"/>
    <property type="match status" value="1"/>
</dbReference>
<gene>
    <name evidence="8" type="ORF">ACFQVC_34260</name>
</gene>
<evidence type="ECO:0000256" key="4">
    <source>
        <dbReference type="ARBA" id="ARBA00023136"/>
    </source>
</evidence>
<evidence type="ECO:0000256" key="5">
    <source>
        <dbReference type="SAM" id="MobiDB-lite"/>
    </source>
</evidence>
<dbReference type="PROSITE" id="PS50850">
    <property type="entry name" value="MFS"/>
    <property type="match status" value="1"/>
</dbReference>
<proteinExistence type="predicted"/>
<feature type="domain" description="Major facilitator superfamily (MFS) profile" evidence="7">
    <location>
        <begin position="25"/>
        <end position="430"/>
    </location>
</feature>
<evidence type="ECO:0000259" key="7">
    <source>
        <dbReference type="PROSITE" id="PS50850"/>
    </source>
</evidence>
<dbReference type="InterPro" id="IPR052714">
    <property type="entry name" value="MFS_Exporter"/>
</dbReference>
<name>A0ABW2JUK1_9ACTN</name>
<feature type="transmembrane region" description="Helical" evidence="6">
    <location>
        <begin position="151"/>
        <end position="172"/>
    </location>
</feature>
<evidence type="ECO:0000256" key="3">
    <source>
        <dbReference type="ARBA" id="ARBA00022989"/>
    </source>
</evidence>
<dbReference type="RefSeq" id="WP_381838017.1">
    <property type="nucleotide sequence ID" value="NZ_JBHTCF010000020.1"/>
</dbReference>
<feature type="transmembrane region" description="Helical" evidence="6">
    <location>
        <begin position="401"/>
        <end position="423"/>
    </location>
</feature>
<dbReference type="Pfam" id="PF07690">
    <property type="entry name" value="MFS_1"/>
    <property type="match status" value="1"/>
</dbReference>
<dbReference type="InterPro" id="IPR036259">
    <property type="entry name" value="MFS_trans_sf"/>
</dbReference>
<feature type="transmembrane region" description="Helical" evidence="6">
    <location>
        <begin position="60"/>
        <end position="80"/>
    </location>
</feature>